<evidence type="ECO:0000313" key="3">
    <source>
        <dbReference type="Proteomes" id="UP000636960"/>
    </source>
</evidence>
<keyword evidence="1" id="KW-0812">Transmembrane</keyword>
<keyword evidence="1" id="KW-0472">Membrane</keyword>
<feature type="transmembrane region" description="Helical" evidence="1">
    <location>
        <begin position="80"/>
        <end position="102"/>
    </location>
</feature>
<feature type="transmembrane region" description="Helical" evidence="1">
    <location>
        <begin position="37"/>
        <end position="60"/>
    </location>
</feature>
<organism evidence="2 3">
    <name type="scientific">Paractinoplanes rishiriensis</name>
    <dbReference type="NCBI Taxonomy" id="1050105"/>
    <lineage>
        <taxon>Bacteria</taxon>
        <taxon>Bacillati</taxon>
        <taxon>Actinomycetota</taxon>
        <taxon>Actinomycetes</taxon>
        <taxon>Micromonosporales</taxon>
        <taxon>Micromonosporaceae</taxon>
        <taxon>Paractinoplanes</taxon>
    </lineage>
</organism>
<protein>
    <recommendedName>
        <fullName evidence="4">DUF2254 domain-containing protein</fullName>
    </recommendedName>
</protein>
<comment type="caution">
    <text evidence="2">The sequence shown here is derived from an EMBL/GenBank/DDBJ whole genome shotgun (WGS) entry which is preliminary data.</text>
</comment>
<evidence type="ECO:0000313" key="2">
    <source>
        <dbReference type="EMBL" id="GIF01866.1"/>
    </source>
</evidence>
<dbReference type="Proteomes" id="UP000636960">
    <property type="component" value="Unassembled WGS sequence"/>
</dbReference>
<feature type="transmembrane region" description="Helical" evidence="1">
    <location>
        <begin position="122"/>
        <end position="140"/>
    </location>
</feature>
<evidence type="ECO:0008006" key="4">
    <source>
        <dbReference type="Google" id="ProtNLM"/>
    </source>
</evidence>
<gene>
    <name evidence="2" type="ORF">Ari01nite_93300</name>
</gene>
<evidence type="ECO:0000256" key="1">
    <source>
        <dbReference type="SAM" id="Phobius"/>
    </source>
</evidence>
<accession>A0A919K6K0</accession>
<keyword evidence="3" id="KW-1185">Reference proteome</keyword>
<dbReference type="AlphaFoldDB" id="A0A919K6K0"/>
<keyword evidence="1" id="KW-1133">Transmembrane helix</keyword>
<reference evidence="2" key="1">
    <citation type="submission" date="2021-01" db="EMBL/GenBank/DDBJ databases">
        <title>Whole genome shotgun sequence of Actinoplanes rishiriensis NBRC 108556.</title>
        <authorList>
            <person name="Komaki H."/>
            <person name="Tamura T."/>
        </authorList>
    </citation>
    <scope>NUCLEOTIDE SEQUENCE</scope>
    <source>
        <strain evidence="2">NBRC 108556</strain>
    </source>
</reference>
<dbReference type="InterPro" id="IPR018723">
    <property type="entry name" value="DUF2254_membrane"/>
</dbReference>
<dbReference type="Pfam" id="PF10011">
    <property type="entry name" value="DUF2254"/>
    <property type="match status" value="1"/>
</dbReference>
<proteinExistence type="predicted"/>
<sequence length="425" mass="45855">MVLGVAVPQFDAHVDDELSANVTAYLFSGGPEAARTVLSVIAGSLITVTSLTFSLTVVTLQLASSQFSPRLLRTFTRDRLVHVSLGLLLGTFTYAVTVLRTVRASLSDHEAFVPQLAVTGTYLLALVSVMTLVLFLAHLARQIRVEWMLREVHADATVTMGRVLTDAPGPGTTAPIAPHAPPEAVPLCATASGFFTSLDESTLLTAAIKAGAVVQIDRCPGDSLIAGTPIAHTWPFTAAGPMTDTDRNTLQTCIGVAVDIGFERTAAQDIAFGLRQIVDVTIKALSPGVNDPTTAVHGLGHISALLCTAARKDLGPRLLRDHDDQIRVVLRRPTFTELLELAIAQPRRYGKADPHVLARIAMLLREVAWVAVTPEQHHAIADQIERLAAAISRQDFDDIEHRRLHDQIKDVRRALIGRWPSTTTS</sequence>
<name>A0A919K6K0_9ACTN</name>
<dbReference type="EMBL" id="BOMV01000113">
    <property type="protein sequence ID" value="GIF01866.1"/>
    <property type="molecule type" value="Genomic_DNA"/>
</dbReference>